<evidence type="ECO:0000256" key="5">
    <source>
        <dbReference type="ARBA" id="ARBA00047761"/>
    </source>
</evidence>
<dbReference type="AlphaFoldDB" id="U5D8Y2"/>
<dbReference type="Proteomes" id="UP000017836">
    <property type="component" value="Unassembled WGS sequence"/>
</dbReference>
<dbReference type="HOGENOM" id="CLU_1830368_0_0_1"/>
<evidence type="ECO:0000313" key="8">
    <source>
        <dbReference type="EMBL" id="ERN18670.1"/>
    </source>
</evidence>
<dbReference type="InterPro" id="IPR036412">
    <property type="entry name" value="HAD-like_sf"/>
</dbReference>
<keyword evidence="3" id="KW-0378">Hydrolase</keyword>
<dbReference type="InterPro" id="IPR004274">
    <property type="entry name" value="FCP1_dom"/>
</dbReference>
<dbReference type="Gramene" id="ERN18670">
    <property type="protein sequence ID" value="ERN18670"/>
    <property type="gene ID" value="AMTR_s00065p00197910"/>
</dbReference>
<evidence type="ECO:0000256" key="6">
    <source>
        <dbReference type="ARBA" id="ARBA00048336"/>
    </source>
</evidence>
<dbReference type="Gene3D" id="3.40.50.1000">
    <property type="entry name" value="HAD superfamily/HAD-like"/>
    <property type="match status" value="1"/>
</dbReference>
<keyword evidence="9" id="KW-1185">Reference proteome</keyword>
<evidence type="ECO:0000256" key="2">
    <source>
        <dbReference type="ARBA" id="ARBA00013081"/>
    </source>
</evidence>
<dbReference type="GO" id="GO:0005634">
    <property type="term" value="C:nucleus"/>
    <property type="evidence" value="ECO:0007669"/>
    <property type="project" value="UniProtKB-SubCell"/>
</dbReference>
<organism evidence="8 9">
    <name type="scientific">Amborella trichopoda</name>
    <dbReference type="NCBI Taxonomy" id="13333"/>
    <lineage>
        <taxon>Eukaryota</taxon>
        <taxon>Viridiplantae</taxon>
        <taxon>Streptophyta</taxon>
        <taxon>Embryophyta</taxon>
        <taxon>Tracheophyta</taxon>
        <taxon>Spermatophyta</taxon>
        <taxon>Magnoliopsida</taxon>
        <taxon>Amborellales</taxon>
        <taxon>Amborellaceae</taxon>
        <taxon>Amborella</taxon>
    </lineage>
</organism>
<accession>U5D8Y2</accession>
<evidence type="ECO:0000259" key="7">
    <source>
        <dbReference type="PROSITE" id="PS50969"/>
    </source>
</evidence>
<sequence length="135" mass="15714">MFTKLRPFVHTFLKEANTMFEMYVYTIGECAYALEMAKLLDPTGYYEASKGPVLGAECAVVILDDTEHVWHKHKENLVLMERCHCFSSSCRQFNILHKSLSELKRDERESDGMLPSILQVLRWFGLISMKVMKEM</sequence>
<name>U5D8Y2_AMBTC</name>
<evidence type="ECO:0000256" key="3">
    <source>
        <dbReference type="ARBA" id="ARBA00022801"/>
    </source>
</evidence>
<dbReference type="PROSITE" id="PS50969">
    <property type="entry name" value="FCP1"/>
    <property type="match status" value="1"/>
</dbReference>
<dbReference type="EC" id="3.1.3.16" evidence="2"/>
<keyword evidence="4" id="KW-0539">Nucleus</keyword>
<dbReference type="STRING" id="13333.U5D8Y2"/>
<dbReference type="GO" id="GO:0008420">
    <property type="term" value="F:RNA polymerase II CTD heptapeptide repeat phosphatase activity"/>
    <property type="evidence" value="ECO:0000318"/>
    <property type="project" value="GO_Central"/>
</dbReference>
<comment type="catalytic activity">
    <reaction evidence="5">
        <text>O-phospho-L-seryl-[protein] + H2O = L-seryl-[protein] + phosphate</text>
        <dbReference type="Rhea" id="RHEA:20629"/>
        <dbReference type="Rhea" id="RHEA-COMP:9863"/>
        <dbReference type="Rhea" id="RHEA-COMP:11604"/>
        <dbReference type="ChEBI" id="CHEBI:15377"/>
        <dbReference type="ChEBI" id="CHEBI:29999"/>
        <dbReference type="ChEBI" id="CHEBI:43474"/>
        <dbReference type="ChEBI" id="CHEBI:83421"/>
        <dbReference type="EC" id="3.1.3.16"/>
    </reaction>
</comment>
<proteinExistence type="predicted"/>
<dbReference type="SMART" id="SM00577">
    <property type="entry name" value="CPDc"/>
    <property type="match status" value="1"/>
</dbReference>
<feature type="domain" description="FCP1 homology" evidence="7">
    <location>
        <begin position="1"/>
        <end position="135"/>
    </location>
</feature>
<dbReference type="eggNOG" id="KOG0323">
    <property type="taxonomic scope" value="Eukaryota"/>
</dbReference>
<comment type="catalytic activity">
    <reaction evidence="6">
        <text>O-phospho-L-threonyl-[protein] + H2O = L-threonyl-[protein] + phosphate</text>
        <dbReference type="Rhea" id="RHEA:47004"/>
        <dbReference type="Rhea" id="RHEA-COMP:11060"/>
        <dbReference type="Rhea" id="RHEA-COMP:11605"/>
        <dbReference type="ChEBI" id="CHEBI:15377"/>
        <dbReference type="ChEBI" id="CHEBI:30013"/>
        <dbReference type="ChEBI" id="CHEBI:43474"/>
        <dbReference type="ChEBI" id="CHEBI:61977"/>
        <dbReference type="EC" id="3.1.3.16"/>
    </reaction>
</comment>
<gene>
    <name evidence="8" type="ORF">AMTR_s00065p00197910</name>
</gene>
<evidence type="ECO:0000313" key="9">
    <source>
        <dbReference type="Proteomes" id="UP000017836"/>
    </source>
</evidence>
<dbReference type="EMBL" id="KI392088">
    <property type="protein sequence ID" value="ERN18670.1"/>
    <property type="molecule type" value="Genomic_DNA"/>
</dbReference>
<evidence type="ECO:0000256" key="4">
    <source>
        <dbReference type="ARBA" id="ARBA00023242"/>
    </source>
</evidence>
<dbReference type="SUPFAM" id="SSF56784">
    <property type="entry name" value="HAD-like"/>
    <property type="match status" value="1"/>
</dbReference>
<reference evidence="9" key="1">
    <citation type="journal article" date="2013" name="Science">
        <title>The Amborella genome and the evolution of flowering plants.</title>
        <authorList>
            <consortium name="Amborella Genome Project"/>
        </authorList>
    </citation>
    <scope>NUCLEOTIDE SEQUENCE [LARGE SCALE GENOMIC DNA]</scope>
</reference>
<comment type="subcellular location">
    <subcellularLocation>
        <location evidence="1">Nucleus</location>
    </subcellularLocation>
</comment>
<dbReference type="InterPro" id="IPR023214">
    <property type="entry name" value="HAD_sf"/>
</dbReference>
<dbReference type="OMA" id="TIGECAY"/>
<protein>
    <recommendedName>
        <fullName evidence="2">protein-serine/threonine phosphatase</fullName>
        <ecNumber evidence="2">3.1.3.16</ecNumber>
    </recommendedName>
</protein>
<dbReference type="PANTHER" id="PTHR23081">
    <property type="entry name" value="RNA POLYMERASE II CTD PHOSPHATASE"/>
    <property type="match status" value="1"/>
</dbReference>
<dbReference type="PANTHER" id="PTHR23081:SF36">
    <property type="entry name" value="RNA POLYMERASE II SUBUNIT A C-TERMINAL DOMAIN PHOSPHATASE"/>
    <property type="match status" value="1"/>
</dbReference>
<evidence type="ECO:0000256" key="1">
    <source>
        <dbReference type="ARBA" id="ARBA00004123"/>
    </source>
</evidence>
<dbReference type="Pfam" id="PF03031">
    <property type="entry name" value="NIF"/>
    <property type="match status" value="1"/>
</dbReference>
<dbReference type="InterPro" id="IPR039189">
    <property type="entry name" value="Fcp1"/>
</dbReference>